<dbReference type="Proteomes" id="UP000664277">
    <property type="component" value="Unassembled WGS sequence"/>
</dbReference>
<reference evidence="2" key="1">
    <citation type="submission" date="2021-02" db="EMBL/GenBank/DDBJ databases">
        <title>Genome-Resolved Metagenomics of a Microbial Community Performing Photosynthetic Biological Nutrient Removal.</title>
        <authorList>
            <person name="Mcdaniel E.A."/>
        </authorList>
    </citation>
    <scope>NUCLEOTIDE SEQUENCE</scope>
    <source>
        <strain evidence="2">UWPOB_OBS1</strain>
    </source>
</reference>
<gene>
    <name evidence="2" type="ORF">J0M35_18440</name>
</gene>
<proteinExistence type="predicted"/>
<dbReference type="AlphaFoldDB" id="A0A8J7PNU1"/>
<sequence>MALLPPKNSTQEFDQSAQTVLGELRKGSAEKRNEFVWVQQERVFAVALLGTGSQESAAQVTISAFNNAFASLNQGLPKNGEMTVWEWLSKFVVESMSEYHNEFSGAPEDDDGDPSQDGSANMDWETTVLLGVQRVKRCINQLPNEQKRVFLLRHSLDLNYDQIAVVTNLRVEKCMELLYRARVQVVKCLGRG</sequence>
<evidence type="ECO:0000313" key="2">
    <source>
        <dbReference type="EMBL" id="MBN8662355.1"/>
    </source>
</evidence>
<dbReference type="GO" id="GO:0006352">
    <property type="term" value="P:DNA-templated transcription initiation"/>
    <property type="evidence" value="ECO:0007669"/>
    <property type="project" value="InterPro"/>
</dbReference>
<dbReference type="CDD" id="cd06171">
    <property type="entry name" value="Sigma70_r4"/>
    <property type="match status" value="1"/>
</dbReference>
<name>A0A8J7PNU1_9BACT</name>
<dbReference type="SUPFAM" id="SSF88659">
    <property type="entry name" value="Sigma3 and sigma4 domains of RNA polymerase sigma factors"/>
    <property type="match status" value="1"/>
</dbReference>
<dbReference type="Gene3D" id="1.10.10.10">
    <property type="entry name" value="Winged helix-like DNA-binding domain superfamily/Winged helix DNA-binding domain"/>
    <property type="match status" value="1"/>
</dbReference>
<accession>A0A8J7PNU1</accession>
<dbReference type="Pfam" id="PF08281">
    <property type="entry name" value="Sigma70_r4_2"/>
    <property type="match status" value="1"/>
</dbReference>
<dbReference type="EMBL" id="JAFLCK010000036">
    <property type="protein sequence ID" value="MBN8662355.1"/>
    <property type="molecule type" value="Genomic_DNA"/>
</dbReference>
<evidence type="ECO:0000259" key="1">
    <source>
        <dbReference type="Pfam" id="PF08281"/>
    </source>
</evidence>
<organism evidence="2 3">
    <name type="scientific">Candidatus Obscuribacter phosphatis</name>
    <dbReference type="NCBI Taxonomy" id="1906157"/>
    <lineage>
        <taxon>Bacteria</taxon>
        <taxon>Bacillati</taxon>
        <taxon>Candidatus Melainabacteria</taxon>
        <taxon>Candidatus Obscuribacterales</taxon>
        <taxon>Candidatus Obscuribacteraceae</taxon>
        <taxon>Candidatus Obscuribacter</taxon>
    </lineage>
</organism>
<protein>
    <recommendedName>
        <fullName evidence="1">RNA polymerase sigma factor 70 region 4 type 2 domain-containing protein</fullName>
    </recommendedName>
</protein>
<dbReference type="InterPro" id="IPR013249">
    <property type="entry name" value="RNA_pol_sigma70_r4_t2"/>
</dbReference>
<dbReference type="GO" id="GO:0003677">
    <property type="term" value="F:DNA binding"/>
    <property type="evidence" value="ECO:0007669"/>
    <property type="project" value="InterPro"/>
</dbReference>
<dbReference type="InterPro" id="IPR036388">
    <property type="entry name" value="WH-like_DNA-bd_sf"/>
</dbReference>
<dbReference type="GO" id="GO:0016987">
    <property type="term" value="F:sigma factor activity"/>
    <property type="evidence" value="ECO:0007669"/>
    <property type="project" value="InterPro"/>
</dbReference>
<evidence type="ECO:0000313" key="3">
    <source>
        <dbReference type="Proteomes" id="UP000664277"/>
    </source>
</evidence>
<dbReference type="InterPro" id="IPR013324">
    <property type="entry name" value="RNA_pol_sigma_r3/r4-like"/>
</dbReference>
<feature type="domain" description="RNA polymerase sigma factor 70 region 4 type 2" evidence="1">
    <location>
        <begin position="134"/>
        <end position="184"/>
    </location>
</feature>
<comment type="caution">
    <text evidence="2">The sequence shown here is derived from an EMBL/GenBank/DDBJ whole genome shotgun (WGS) entry which is preliminary data.</text>
</comment>